<keyword evidence="1" id="KW-0812">Transmembrane</keyword>
<evidence type="ECO:0000313" key="2">
    <source>
        <dbReference type="EMBL" id="MDT7042290.1"/>
    </source>
</evidence>
<keyword evidence="3" id="KW-1185">Reference proteome</keyword>
<dbReference type="PANTHER" id="PTHR32251">
    <property type="entry name" value="3-OXO-5-ALPHA-STEROID 4-DEHYDROGENASE"/>
    <property type="match status" value="1"/>
</dbReference>
<name>A0ABU3K7E2_9BACT</name>
<dbReference type="EMBL" id="JAQOUE010000001">
    <property type="protein sequence ID" value="MDT7042290.1"/>
    <property type="molecule type" value="Genomic_DNA"/>
</dbReference>
<reference evidence="2 3" key="1">
    <citation type="journal article" date="2023" name="ISME J.">
        <title>Cultivation and genomic characterization of novel and ubiquitous marine nitrite-oxidizing bacteria from the Nitrospirales.</title>
        <authorList>
            <person name="Mueller A.J."/>
            <person name="Daebeler A."/>
            <person name="Herbold C.W."/>
            <person name="Kirkegaard R.H."/>
            <person name="Daims H."/>
        </authorList>
    </citation>
    <scope>NUCLEOTIDE SEQUENCE [LARGE SCALE GENOMIC DNA]</scope>
    <source>
        <strain evidence="2 3">EB</strain>
    </source>
</reference>
<dbReference type="Gene3D" id="1.20.120.1630">
    <property type="match status" value="1"/>
</dbReference>
<feature type="transmembrane region" description="Helical" evidence="1">
    <location>
        <begin position="62"/>
        <end position="85"/>
    </location>
</feature>
<keyword evidence="1" id="KW-1133">Transmembrane helix</keyword>
<feature type="transmembrane region" description="Helical" evidence="1">
    <location>
        <begin position="137"/>
        <end position="157"/>
    </location>
</feature>
<dbReference type="Proteomes" id="UP001250932">
    <property type="component" value="Unassembled WGS sequence"/>
</dbReference>
<keyword evidence="1" id="KW-0472">Membrane</keyword>
<protein>
    <submittedName>
        <fullName evidence="2">DUF1295 domain-containing protein</fullName>
    </submittedName>
</protein>
<sequence length="264" mass="30065">MMDWGLFLWGGLVTTPMMGGLWCAYHWYHRNAGLADVGFCIGFGLVSLGLGLLAGGEVTHRIVIACLGAGYGFRLGLYIFYARILNATEDPRYQLIRDKIGPKAEWWMFMYFMGQALAIAVFSVPLLVLMANPESTWNWWELAGVCVWFIGVGGETISDYQLMRFRRHAYNQGKTCREGLWRYSRHPNYFFEGVHWCSYVIMSVGLPNAWLTLVGPILMIGALLKVSGIPFAEAQALVSRGDDYREYQRTTNAFIPWFPKEVKR</sequence>
<dbReference type="InterPro" id="IPR010721">
    <property type="entry name" value="UstE-like"/>
</dbReference>
<comment type="caution">
    <text evidence="2">The sequence shown here is derived from an EMBL/GenBank/DDBJ whole genome shotgun (WGS) entry which is preliminary data.</text>
</comment>
<organism evidence="2 3">
    <name type="scientific">Candidatus Nitronereus thalassa</name>
    <dbReference type="NCBI Taxonomy" id="3020898"/>
    <lineage>
        <taxon>Bacteria</taxon>
        <taxon>Pseudomonadati</taxon>
        <taxon>Nitrospirota</taxon>
        <taxon>Nitrospiria</taxon>
        <taxon>Nitrospirales</taxon>
        <taxon>Nitrospiraceae</taxon>
        <taxon>Candidatus Nitronereus</taxon>
    </lineage>
</organism>
<dbReference type="PANTHER" id="PTHR32251:SF17">
    <property type="entry name" value="STEROID 5-ALPHA REDUCTASE C-TERMINAL DOMAIN-CONTAINING PROTEIN"/>
    <property type="match status" value="1"/>
</dbReference>
<feature type="transmembrane region" description="Helical" evidence="1">
    <location>
        <begin position="6"/>
        <end position="25"/>
    </location>
</feature>
<evidence type="ECO:0000256" key="1">
    <source>
        <dbReference type="SAM" id="Phobius"/>
    </source>
</evidence>
<dbReference type="Pfam" id="PF06966">
    <property type="entry name" value="DUF1295"/>
    <property type="match status" value="1"/>
</dbReference>
<proteinExistence type="predicted"/>
<dbReference type="PROSITE" id="PS50244">
    <property type="entry name" value="S5A_REDUCTASE"/>
    <property type="match status" value="1"/>
</dbReference>
<feature type="transmembrane region" description="Helical" evidence="1">
    <location>
        <begin position="37"/>
        <end position="56"/>
    </location>
</feature>
<evidence type="ECO:0000313" key="3">
    <source>
        <dbReference type="Proteomes" id="UP001250932"/>
    </source>
</evidence>
<feature type="transmembrane region" description="Helical" evidence="1">
    <location>
        <begin position="106"/>
        <end position="131"/>
    </location>
</feature>
<dbReference type="RefSeq" id="WP_313832668.1">
    <property type="nucleotide sequence ID" value="NZ_JAQOUE010000001.1"/>
</dbReference>
<accession>A0ABU3K7E2</accession>
<gene>
    <name evidence="2" type="ORF">PPG34_07990</name>
</gene>